<dbReference type="EMBL" id="CM000880">
    <property type="protein sequence ID" value="PNT77199.1"/>
    <property type="molecule type" value="Genomic_DNA"/>
</dbReference>
<keyword evidence="1" id="KW-0175">Coiled coil</keyword>
<dbReference type="Proteomes" id="UP000008810">
    <property type="component" value="Chromosome 1"/>
</dbReference>
<feature type="domain" description="Factor of DNA methylation 1-5/IDN2" evidence="3">
    <location>
        <begin position="295"/>
        <end position="399"/>
    </location>
</feature>
<dbReference type="PANTHER" id="PTHR21596">
    <property type="entry name" value="RIBONUCLEASE P SUBUNIT P38"/>
    <property type="match status" value="1"/>
</dbReference>
<dbReference type="InterPro" id="IPR005379">
    <property type="entry name" value="FDM1-5/IDN2_XH"/>
</dbReference>
<feature type="region of interest" description="Disordered" evidence="2">
    <location>
        <begin position="46"/>
        <end position="74"/>
    </location>
</feature>
<dbReference type="InterPro" id="IPR045177">
    <property type="entry name" value="FDM1-5/IDN2"/>
</dbReference>
<proteinExistence type="predicted"/>
<name>A0A2K2DSE0_BRADI</name>
<evidence type="ECO:0000259" key="3">
    <source>
        <dbReference type="Pfam" id="PF03469"/>
    </source>
</evidence>
<feature type="coiled-coil region" evidence="1">
    <location>
        <begin position="164"/>
        <end position="191"/>
    </location>
</feature>
<dbReference type="STRING" id="15368.A0A2K2DSE0"/>
<evidence type="ECO:0000313" key="6">
    <source>
        <dbReference type="Proteomes" id="UP000008810"/>
    </source>
</evidence>
<dbReference type="Pfam" id="PF03469">
    <property type="entry name" value="XH"/>
    <property type="match status" value="1"/>
</dbReference>
<reference evidence="4 5" key="1">
    <citation type="journal article" date="2010" name="Nature">
        <title>Genome sequencing and analysis of the model grass Brachypodium distachyon.</title>
        <authorList>
            <consortium name="International Brachypodium Initiative"/>
        </authorList>
    </citation>
    <scope>NUCLEOTIDE SEQUENCE [LARGE SCALE GENOMIC DNA]</scope>
    <source>
        <strain evidence="4 5">Bd21</strain>
    </source>
</reference>
<dbReference type="GO" id="GO:0080188">
    <property type="term" value="P:gene silencing by siRNA-directed DNA methylation"/>
    <property type="evidence" value="ECO:0007669"/>
    <property type="project" value="InterPro"/>
</dbReference>
<evidence type="ECO:0000313" key="5">
    <source>
        <dbReference type="EnsemblPlants" id="PNT77199"/>
    </source>
</evidence>
<accession>A0A2K2DSE0</accession>
<dbReference type="EnsemblPlants" id="PNT77199">
    <property type="protein sequence ID" value="PNT77199"/>
    <property type="gene ID" value="BRADI_1g59056v3"/>
</dbReference>
<reference evidence="4" key="2">
    <citation type="submission" date="2017-06" db="EMBL/GenBank/DDBJ databases">
        <title>WGS assembly of Brachypodium distachyon.</title>
        <authorList>
            <consortium name="The International Brachypodium Initiative"/>
            <person name="Lucas S."/>
            <person name="Harmon-Smith M."/>
            <person name="Lail K."/>
            <person name="Tice H."/>
            <person name="Grimwood J."/>
            <person name="Bruce D."/>
            <person name="Barry K."/>
            <person name="Shu S."/>
            <person name="Lindquist E."/>
            <person name="Wang M."/>
            <person name="Pitluck S."/>
            <person name="Vogel J.P."/>
            <person name="Garvin D.F."/>
            <person name="Mockler T.C."/>
            <person name="Schmutz J."/>
            <person name="Rokhsar D."/>
            <person name="Bevan M.W."/>
        </authorList>
    </citation>
    <scope>NUCLEOTIDE SEQUENCE</scope>
    <source>
        <strain evidence="4">Bd21</strain>
    </source>
</reference>
<dbReference type="PANTHER" id="PTHR21596:SF73">
    <property type="entry name" value="FACTOR OF DNA METHYLATION 1-5_IDN2 DOMAIN-CONTAINING PROTEIN"/>
    <property type="match status" value="1"/>
</dbReference>
<dbReference type="InParanoid" id="A0A2K2DSE0"/>
<feature type="coiled-coil region" evidence="1">
    <location>
        <begin position="229"/>
        <end position="291"/>
    </location>
</feature>
<evidence type="ECO:0000313" key="4">
    <source>
        <dbReference type="EMBL" id="PNT77199.1"/>
    </source>
</evidence>
<dbReference type="AlphaFoldDB" id="A0A2K2DSE0"/>
<gene>
    <name evidence="4" type="ORF">BRADI_1g59056v3</name>
</gene>
<reference evidence="5" key="3">
    <citation type="submission" date="2018-08" db="UniProtKB">
        <authorList>
            <consortium name="EnsemblPlants"/>
        </authorList>
    </citation>
    <scope>IDENTIFICATION</scope>
    <source>
        <strain evidence="5">cv. Bd21</strain>
    </source>
</reference>
<dbReference type="OrthoDB" id="648882at2759"/>
<keyword evidence="6" id="KW-1185">Reference proteome</keyword>
<dbReference type="Gramene" id="PNT77199">
    <property type="protein sequence ID" value="PNT77199"/>
    <property type="gene ID" value="BRADI_1g59056v3"/>
</dbReference>
<sequence>MAAAGGAADGRTGRPDHLWRLGVRQSRRRLGMEGKLARLAAGSVQLAEPSSNVHPEVSRDSRRSETDENRKLRSKLESRIQKFEARLKLVDGRSKLLDARSNQLEARSIEVEAKSEQLDMLAARYDHDRKEFGQEKEKLHGEMRVIKLLNQALVSKEAKDRGELRRVQRELVDVRKQLADFQEEMQAVKLLNQALATKETTSNDGLQQARKESLNQALATKETILSDEIQQEREETTDVKKQLADLQEEMQSTKSLNQALLAKERTSRKELRCIRKEMLELSDDREALQSLNQVLVTKERVSNNELQVVRKRLIDWQAEITNSKWHPFRDNVVDGKTSENLLEIDGKLQKLKKEHGDEIYTLVTKALLEINEYNPSDRYVTPELWNYKYNRKATLEEVI</sequence>
<protein>
    <recommendedName>
        <fullName evidence="3">Factor of DNA methylation 1-5/IDN2 domain-containing protein</fullName>
    </recommendedName>
</protein>
<evidence type="ECO:0000256" key="1">
    <source>
        <dbReference type="SAM" id="Coils"/>
    </source>
</evidence>
<evidence type="ECO:0000256" key="2">
    <source>
        <dbReference type="SAM" id="MobiDB-lite"/>
    </source>
</evidence>
<organism evidence="4">
    <name type="scientific">Brachypodium distachyon</name>
    <name type="common">Purple false brome</name>
    <name type="synonym">Trachynia distachya</name>
    <dbReference type="NCBI Taxonomy" id="15368"/>
    <lineage>
        <taxon>Eukaryota</taxon>
        <taxon>Viridiplantae</taxon>
        <taxon>Streptophyta</taxon>
        <taxon>Embryophyta</taxon>
        <taxon>Tracheophyta</taxon>
        <taxon>Spermatophyta</taxon>
        <taxon>Magnoliopsida</taxon>
        <taxon>Liliopsida</taxon>
        <taxon>Poales</taxon>
        <taxon>Poaceae</taxon>
        <taxon>BOP clade</taxon>
        <taxon>Pooideae</taxon>
        <taxon>Stipodae</taxon>
        <taxon>Brachypodieae</taxon>
        <taxon>Brachypodium</taxon>
    </lineage>
</organism>
<feature type="compositionally biased region" description="Basic and acidic residues" evidence="2">
    <location>
        <begin position="56"/>
        <end position="74"/>
    </location>
</feature>